<protein>
    <submittedName>
        <fullName evidence="5">GntR family transcriptional regulator</fullName>
    </submittedName>
</protein>
<dbReference type="SUPFAM" id="SSF46785">
    <property type="entry name" value="Winged helix' DNA-binding domain"/>
    <property type="match status" value="1"/>
</dbReference>
<dbReference type="Gene3D" id="1.10.10.10">
    <property type="entry name" value="Winged helix-like DNA-binding domain superfamily/Winged helix DNA-binding domain"/>
    <property type="match status" value="1"/>
</dbReference>
<keyword evidence="6" id="KW-1185">Reference proteome</keyword>
<evidence type="ECO:0000259" key="4">
    <source>
        <dbReference type="PROSITE" id="PS50949"/>
    </source>
</evidence>
<dbReference type="InterPro" id="IPR036388">
    <property type="entry name" value="WH-like_DNA-bd_sf"/>
</dbReference>
<dbReference type="PANTHER" id="PTHR38445">
    <property type="entry name" value="HTH-TYPE TRANSCRIPTIONAL REPRESSOR YTRA"/>
    <property type="match status" value="1"/>
</dbReference>
<dbReference type="GO" id="GO:0003700">
    <property type="term" value="F:DNA-binding transcription factor activity"/>
    <property type="evidence" value="ECO:0007669"/>
    <property type="project" value="InterPro"/>
</dbReference>
<proteinExistence type="predicted"/>
<dbReference type="EMBL" id="FNPI01000001">
    <property type="protein sequence ID" value="SDY16301.1"/>
    <property type="molecule type" value="Genomic_DNA"/>
</dbReference>
<dbReference type="GO" id="GO:0003677">
    <property type="term" value="F:DNA binding"/>
    <property type="evidence" value="ECO:0007669"/>
    <property type="project" value="UniProtKB-KW"/>
</dbReference>
<evidence type="ECO:0000313" key="5">
    <source>
        <dbReference type="EMBL" id="SDY16301.1"/>
    </source>
</evidence>
<keyword evidence="2" id="KW-0238">DNA-binding</keyword>
<evidence type="ECO:0000256" key="3">
    <source>
        <dbReference type="ARBA" id="ARBA00023163"/>
    </source>
</evidence>
<evidence type="ECO:0000256" key="1">
    <source>
        <dbReference type="ARBA" id="ARBA00023015"/>
    </source>
</evidence>
<organism evidence="5 6">
    <name type="scientific">Evansella caseinilytica</name>
    <dbReference type="NCBI Taxonomy" id="1503961"/>
    <lineage>
        <taxon>Bacteria</taxon>
        <taxon>Bacillati</taxon>
        <taxon>Bacillota</taxon>
        <taxon>Bacilli</taxon>
        <taxon>Bacillales</taxon>
        <taxon>Bacillaceae</taxon>
        <taxon>Evansella</taxon>
    </lineage>
</organism>
<dbReference type="SMART" id="SM00345">
    <property type="entry name" value="HTH_GNTR"/>
    <property type="match status" value="1"/>
</dbReference>
<sequence length="129" mass="14737">MSLHFDHNRPIYIQLMEHFYRKICRNELKAGDKLPSVRETAVEAGVNPNTVSRTYMEMEREAVVVSKRGQGTFVTEDQSVIQQLKETTAEQQMDVFLTTMKQIGFSEKEILDLIQKRLSALENGGDSNA</sequence>
<gene>
    <name evidence="5" type="ORF">SAMN05421736_101537</name>
</gene>
<name>A0A1H3HLC4_9BACI</name>
<dbReference type="OrthoDB" id="362473at2"/>
<dbReference type="Proteomes" id="UP000198935">
    <property type="component" value="Unassembled WGS sequence"/>
</dbReference>
<dbReference type="InterPro" id="IPR036390">
    <property type="entry name" value="WH_DNA-bd_sf"/>
</dbReference>
<dbReference type="InterPro" id="IPR000524">
    <property type="entry name" value="Tscrpt_reg_HTH_GntR"/>
</dbReference>
<dbReference type="CDD" id="cd07377">
    <property type="entry name" value="WHTH_GntR"/>
    <property type="match status" value="1"/>
</dbReference>
<evidence type="ECO:0000256" key="2">
    <source>
        <dbReference type="ARBA" id="ARBA00023125"/>
    </source>
</evidence>
<evidence type="ECO:0000313" key="6">
    <source>
        <dbReference type="Proteomes" id="UP000198935"/>
    </source>
</evidence>
<dbReference type="PROSITE" id="PS50949">
    <property type="entry name" value="HTH_GNTR"/>
    <property type="match status" value="1"/>
</dbReference>
<accession>A0A1H3HLC4</accession>
<keyword evidence="3" id="KW-0804">Transcription</keyword>
<dbReference type="Pfam" id="PF00392">
    <property type="entry name" value="GntR"/>
    <property type="match status" value="1"/>
</dbReference>
<feature type="domain" description="HTH gntR-type" evidence="4">
    <location>
        <begin position="9"/>
        <end position="77"/>
    </location>
</feature>
<dbReference type="STRING" id="1503961.SAMN05421736_101537"/>
<keyword evidence="1" id="KW-0805">Transcription regulation</keyword>
<dbReference type="PANTHER" id="PTHR38445:SF6">
    <property type="entry name" value="GNTR-FAMILY TRANSCRIPTIONAL REGULATOR"/>
    <property type="match status" value="1"/>
</dbReference>
<reference evidence="6" key="1">
    <citation type="submission" date="2016-10" db="EMBL/GenBank/DDBJ databases">
        <authorList>
            <person name="Varghese N."/>
            <person name="Submissions S."/>
        </authorList>
    </citation>
    <scope>NUCLEOTIDE SEQUENCE [LARGE SCALE GENOMIC DNA]</scope>
    <source>
        <strain evidence="6">SP</strain>
    </source>
</reference>
<dbReference type="AlphaFoldDB" id="A0A1H3HLC4"/>